<feature type="transmembrane region" description="Helical" evidence="2">
    <location>
        <begin position="187"/>
        <end position="212"/>
    </location>
</feature>
<dbReference type="Proteomes" id="UP000245391">
    <property type="component" value="Unassembled WGS sequence"/>
</dbReference>
<evidence type="ECO:0000256" key="1">
    <source>
        <dbReference type="SAM" id="Coils"/>
    </source>
</evidence>
<dbReference type="InterPro" id="IPR021354">
    <property type="entry name" value="DUF2975"/>
</dbReference>
<sequence length="279" mass="32197">MRNRSKSLIGDIIIAVFIGCILTLAFWFFFIAKTDVHSFSSSGSDEGSYERVGKTLKFDLLDDSIMMLENNLNQLKMNAEVHRTNLISSNGMHGNGLGIFTYSDSARKSHQKFLVLTDFGLNQNRYDFQNGSSYYYKDGKSYLRTPILNKIRARHFRVNYEDKVVKYRYDTKANKVLIPLSNGTQLILAKIFCYTIVGMMLFIYVFGFLLVLKFLIGISQNKIFEEINIRRLFWIAICCFAIVLLPYCVSFIIYLFYMKTLSDGAIYTKAISSNDFTLF</sequence>
<protein>
    <submittedName>
        <fullName evidence="3">Uncharacterized protein</fullName>
    </submittedName>
</protein>
<dbReference type="Pfam" id="PF11188">
    <property type="entry name" value="DUF2975"/>
    <property type="match status" value="1"/>
</dbReference>
<proteinExistence type="predicted"/>
<evidence type="ECO:0000313" key="3">
    <source>
        <dbReference type="EMBL" id="PWS31201.1"/>
    </source>
</evidence>
<gene>
    <name evidence="3" type="ORF">DF947_11360</name>
</gene>
<keyword evidence="2" id="KW-0472">Membrane</keyword>
<feature type="transmembrane region" description="Helical" evidence="2">
    <location>
        <begin position="12"/>
        <end position="32"/>
    </location>
</feature>
<feature type="transmembrane region" description="Helical" evidence="2">
    <location>
        <begin position="232"/>
        <end position="257"/>
    </location>
</feature>
<feature type="coiled-coil region" evidence="1">
    <location>
        <begin position="58"/>
        <end position="85"/>
    </location>
</feature>
<keyword evidence="1" id="KW-0175">Coiled coil</keyword>
<keyword evidence="2" id="KW-0812">Transmembrane</keyword>
<name>A0A317EWJ3_9SPHI</name>
<comment type="caution">
    <text evidence="3">The sequence shown here is derived from an EMBL/GenBank/DDBJ whole genome shotgun (WGS) entry which is preliminary data.</text>
</comment>
<keyword evidence="2" id="KW-1133">Transmembrane helix</keyword>
<organism evidence="3 4">
    <name type="scientific">Pedobacter paludis</name>
    <dbReference type="NCBI Taxonomy" id="2203212"/>
    <lineage>
        <taxon>Bacteria</taxon>
        <taxon>Pseudomonadati</taxon>
        <taxon>Bacteroidota</taxon>
        <taxon>Sphingobacteriia</taxon>
        <taxon>Sphingobacteriales</taxon>
        <taxon>Sphingobacteriaceae</taxon>
        <taxon>Pedobacter</taxon>
    </lineage>
</organism>
<accession>A0A317EWJ3</accession>
<dbReference type="RefSeq" id="WP_109929865.1">
    <property type="nucleotide sequence ID" value="NZ_QGNY01000004.1"/>
</dbReference>
<evidence type="ECO:0000256" key="2">
    <source>
        <dbReference type="SAM" id="Phobius"/>
    </source>
</evidence>
<dbReference type="AlphaFoldDB" id="A0A317EWJ3"/>
<dbReference type="OrthoDB" id="767210at2"/>
<keyword evidence="4" id="KW-1185">Reference proteome</keyword>
<reference evidence="4" key="1">
    <citation type="submission" date="2018-05" db="EMBL/GenBank/DDBJ databases">
        <title>Pedobacter paludis sp. nov., isolated from wetland soil.</title>
        <authorList>
            <person name="Zhang Y."/>
        </authorList>
    </citation>
    <scope>NUCLEOTIDE SEQUENCE [LARGE SCALE GENOMIC DNA]</scope>
    <source>
        <strain evidence="4">R-8</strain>
    </source>
</reference>
<evidence type="ECO:0000313" key="4">
    <source>
        <dbReference type="Proteomes" id="UP000245391"/>
    </source>
</evidence>
<dbReference type="EMBL" id="QGNY01000004">
    <property type="protein sequence ID" value="PWS31201.1"/>
    <property type="molecule type" value="Genomic_DNA"/>
</dbReference>